<dbReference type="InterPro" id="IPR016181">
    <property type="entry name" value="Acyl_CoA_acyltransferase"/>
</dbReference>
<dbReference type="Gene3D" id="3.40.630.30">
    <property type="match status" value="1"/>
</dbReference>
<dbReference type="AlphaFoldDB" id="A0A939ENT0"/>
<comment type="caution">
    <text evidence="2">The sequence shown here is derived from an EMBL/GenBank/DDBJ whole genome shotgun (WGS) entry which is preliminary data.</text>
</comment>
<dbReference type="Proteomes" id="UP000664779">
    <property type="component" value="Unassembled WGS sequence"/>
</dbReference>
<dbReference type="SUPFAM" id="SSF55729">
    <property type="entry name" value="Acyl-CoA N-acyltransferases (Nat)"/>
    <property type="match status" value="1"/>
</dbReference>
<keyword evidence="3" id="KW-1185">Reference proteome</keyword>
<name>A0A939ENT0_9HYPH</name>
<dbReference type="InterPro" id="IPR000182">
    <property type="entry name" value="GNAT_dom"/>
</dbReference>
<reference evidence="2" key="1">
    <citation type="submission" date="2021-03" db="EMBL/GenBank/DDBJ databases">
        <title>Roseibium sp. CAU 1637 isolated from Incheon.</title>
        <authorList>
            <person name="Kim W."/>
        </authorList>
    </citation>
    <scope>NUCLEOTIDE SEQUENCE</scope>
    <source>
        <strain evidence="2">CAU 1637</strain>
    </source>
</reference>
<dbReference type="EMBL" id="JAFLNF010000004">
    <property type="protein sequence ID" value="MBO0345555.1"/>
    <property type="molecule type" value="Genomic_DNA"/>
</dbReference>
<gene>
    <name evidence="2" type="ORF">J0X15_10015</name>
</gene>
<dbReference type="Pfam" id="PF13302">
    <property type="entry name" value="Acetyltransf_3"/>
    <property type="match status" value="1"/>
</dbReference>
<evidence type="ECO:0000313" key="3">
    <source>
        <dbReference type="Proteomes" id="UP000664779"/>
    </source>
</evidence>
<evidence type="ECO:0000313" key="2">
    <source>
        <dbReference type="EMBL" id="MBO0345555.1"/>
    </source>
</evidence>
<organism evidence="2 3">
    <name type="scientific">Roseibium limicola</name>
    <dbReference type="NCBI Taxonomy" id="2816037"/>
    <lineage>
        <taxon>Bacteria</taxon>
        <taxon>Pseudomonadati</taxon>
        <taxon>Pseudomonadota</taxon>
        <taxon>Alphaproteobacteria</taxon>
        <taxon>Hyphomicrobiales</taxon>
        <taxon>Stappiaceae</taxon>
        <taxon>Roseibium</taxon>
    </lineage>
</organism>
<evidence type="ECO:0000259" key="1">
    <source>
        <dbReference type="Pfam" id="PF13302"/>
    </source>
</evidence>
<accession>A0A939ENT0</accession>
<sequence>MIGVIVLRELHDALRIGYWQGEPFWGRGFKSEALGATLCWLFEVTDVSSVRAEVLQGRPALPSWRRNSGFPWLEKALP</sequence>
<protein>
    <submittedName>
        <fullName evidence="2">GNAT family N-acetyltransferase</fullName>
    </submittedName>
</protein>
<dbReference type="GO" id="GO:0016747">
    <property type="term" value="F:acyltransferase activity, transferring groups other than amino-acyl groups"/>
    <property type="evidence" value="ECO:0007669"/>
    <property type="project" value="InterPro"/>
</dbReference>
<feature type="domain" description="N-acetyltransferase" evidence="1">
    <location>
        <begin position="2"/>
        <end position="56"/>
    </location>
</feature>
<proteinExistence type="predicted"/>